<feature type="region of interest" description="Disordered" evidence="1">
    <location>
        <begin position="403"/>
        <end position="505"/>
    </location>
</feature>
<feature type="region of interest" description="Disordered" evidence="1">
    <location>
        <begin position="233"/>
        <end position="271"/>
    </location>
</feature>
<organism evidence="2 3">
    <name type="scientific">Marasmiellus scandens</name>
    <dbReference type="NCBI Taxonomy" id="2682957"/>
    <lineage>
        <taxon>Eukaryota</taxon>
        <taxon>Fungi</taxon>
        <taxon>Dikarya</taxon>
        <taxon>Basidiomycota</taxon>
        <taxon>Agaricomycotina</taxon>
        <taxon>Agaricomycetes</taxon>
        <taxon>Agaricomycetidae</taxon>
        <taxon>Agaricales</taxon>
        <taxon>Marasmiineae</taxon>
        <taxon>Omphalotaceae</taxon>
        <taxon>Marasmiellus</taxon>
    </lineage>
</organism>
<protein>
    <submittedName>
        <fullName evidence="2">Uncharacterized protein</fullName>
    </submittedName>
</protein>
<evidence type="ECO:0000256" key="1">
    <source>
        <dbReference type="SAM" id="MobiDB-lite"/>
    </source>
</evidence>
<feature type="region of interest" description="Disordered" evidence="1">
    <location>
        <begin position="142"/>
        <end position="163"/>
    </location>
</feature>
<feature type="region of interest" description="Disordered" evidence="1">
    <location>
        <begin position="177"/>
        <end position="200"/>
    </location>
</feature>
<proteinExistence type="predicted"/>
<feature type="compositionally biased region" description="Low complexity" evidence="1">
    <location>
        <begin position="151"/>
        <end position="163"/>
    </location>
</feature>
<keyword evidence="3" id="KW-1185">Reference proteome</keyword>
<feature type="compositionally biased region" description="Low complexity" evidence="1">
    <location>
        <begin position="242"/>
        <end position="260"/>
    </location>
</feature>
<feature type="region of interest" description="Disordered" evidence="1">
    <location>
        <begin position="341"/>
        <end position="380"/>
    </location>
</feature>
<feature type="compositionally biased region" description="Acidic residues" evidence="1">
    <location>
        <begin position="360"/>
        <end position="373"/>
    </location>
</feature>
<evidence type="ECO:0000313" key="3">
    <source>
        <dbReference type="Proteomes" id="UP001498398"/>
    </source>
</evidence>
<comment type="caution">
    <text evidence="2">The sequence shown here is derived from an EMBL/GenBank/DDBJ whole genome shotgun (WGS) entry which is preliminary data.</text>
</comment>
<dbReference type="Proteomes" id="UP001498398">
    <property type="component" value="Unassembled WGS sequence"/>
</dbReference>
<reference evidence="2 3" key="1">
    <citation type="submission" date="2024-01" db="EMBL/GenBank/DDBJ databases">
        <title>A draft genome for the cacao thread blight pathogen Marasmiellus scandens.</title>
        <authorList>
            <person name="Baruah I.K."/>
            <person name="Leung J."/>
            <person name="Bukari Y."/>
            <person name="Amoako-Attah I."/>
            <person name="Meinhardt L.W."/>
            <person name="Bailey B.A."/>
            <person name="Cohen S.P."/>
        </authorList>
    </citation>
    <scope>NUCLEOTIDE SEQUENCE [LARGE SCALE GENOMIC DNA]</scope>
    <source>
        <strain evidence="2 3">GH-19</strain>
    </source>
</reference>
<gene>
    <name evidence="2" type="ORF">VKT23_000427</name>
</gene>
<feature type="compositionally biased region" description="Basic residues" evidence="1">
    <location>
        <begin position="442"/>
        <end position="459"/>
    </location>
</feature>
<evidence type="ECO:0000313" key="2">
    <source>
        <dbReference type="EMBL" id="KAK7472307.1"/>
    </source>
</evidence>
<feature type="region of interest" description="Disordered" evidence="1">
    <location>
        <begin position="37"/>
        <end position="70"/>
    </location>
</feature>
<sequence length="597" mass="64859">MSGSTTIMTHADEDEWIVVPTNWWHTSYTDVSWTYTQPESTEPGYKSAPCRPESLTRKRTNQVATRSGTGFHGHGEELGLNEGLAGVRGVFDVLSVYEKHVGIEAPSKRPEVDLSREVKEDEVEVHQQRWKELMEDFLGDLPEQASDHSSDSGSSSSPLFSSLDSSRSSISSLGLSDWEHPVSLPSTPKPKVGRPSAEHDWVAPRASRSCNLSPFGASPSSKRLNASASTFIPQLPRPESQPVPSLTFSSDSSPKTSASSPSPPLHDFTFPSLNVPSIPKLKIEKDDQGFYTSIEEDTPSKLRMSLLPTLPAFLQEESPRRKSPSRTRAIVDKLRSASSQATLGPLDRFQLDGRASGSDSEADVETPSNEDGEGWISLDMSAGASDNSVAAKARRKHDLFVALNKHQRSESASTTSQERSESGKASTGDEGWIEPPAQSQNKQHRKRQPSSSRQSRKRGGPPGKIIVPSTKVGGSAPAFPTLNPTGPGSKPYPQTPNMAQRGPVPTPAPGLPVPFVYAPGYPVMPMAAPVPMPYPPPYPVNMMQYPPRVPPSNHHHHQRTPSLMAGYTPAPSGKAPTFVPHPHVVPVNYPQARPTMW</sequence>
<dbReference type="EMBL" id="JBANRG010000001">
    <property type="protein sequence ID" value="KAK7472307.1"/>
    <property type="molecule type" value="Genomic_DNA"/>
</dbReference>
<accession>A0ABR1K7Y1</accession>
<name>A0ABR1K7Y1_9AGAR</name>